<dbReference type="OrthoDB" id="319710at2"/>
<dbReference type="SMART" id="SM00563">
    <property type="entry name" value="PlsC"/>
    <property type="match status" value="1"/>
</dbReference>
<keyword evidence="1" id="KW-0472">Membrane</keyword>
<dbReference type="PANTHER" id="PTHR10983">
    <property type="entry name" value="1-ACYLGLYCEROL-3-PHOSPHATE ACYLTRANSFERASE-RELATED"/>
    <property type="match status" value="1"/>
</dbReference>
<dbReference type="RefSeq" id="WP_090213387.1">
    <property type="nucleotide sequence ID" value="NZ_LT629780.1"/>
</dbReference>
<evidence type="ECO:0000259" key="2">
    <source>
        <dbReference type="SMART" id="SM00563"/>
    </source>
</evidence>
<dbReference type="PANTHER" id="PTHR10983:SF16">
    <property type="entry name" value="LYSOCARDIOLIPIN ACYLTRANSFERASE 1"/>
    <property type="match status" value="1"/>
</dbReference>
<evidence type="ECO:0000313" key="4">
    <source>
        <dbReference type="Proteomes" id="UP000243063"/>
    </source>
</evidence>
<keyword evidence="3" id="KW-0012">Acyltransferase</keyword>
<dbReference type="EMBL" id="LT629780">
    <property type="protein sequence ID" value="SDU13899.1"/>
    <property type="molecule type" value="Genomic_DNA"/>
</dbReference>
<dbReference type="Pfam" id="PF01553">
    <property type="entry name" value="Acyltransferase"/>
    <property type="match status" value="1"/>
</dbReference>
<dbReference type="SUPFAM" id="SSF69593">
    <property type="entry name" value="Glycerol-3-phosphate (1)-acyltransferase"/>
    <property type="match status" value="1"/>
</dbReference>
<protein>
    <submittedName>
        <fullName evidence="3">1-acyl-sn-glycerol-3-phosphate acyltransferase</fullName>
    </submittedName>
</protein>
<proteinExistence type="predicted"/>
<dbReference type="AlphaFoldDB" id="A0A1H2G2P7"/>
<evidence type="ECO:0000313" key="3">
    <source>
        <dbReference type="EMBL" id="SDU13899.1"/>
    </source>
</evidence>
<dbReference type="STRING" id="1245526.SAMN05216580_1558"/>
<keyword evidence="4" id="KW-1185">Reference proteome</keyword>
<organism evidence="3 4">
    <name type="scientific">Geopseudomonas guangdongensis</name>
    <dbReference type="NCBI Taxonomy" id="1245526"/>
    <lineage>
        <taxon>Bacteria</taxon>
        <taxon>Pseudomonadati</taxon>
        <taxon>Pseudomonadota</taxon>
        <taxon>Gammaproteobacteria</taxon>
        <taxon>Pseudomonadales</taxon>
        <taxon>Pseudomonadaceae</taxon>
        <taxon>Geopseudomonas</taxon>
    </lineage>
</organism>
<accession>A0A1H2G2P7</accession>
<feature type="domain" description="Phospholipid/glycerol acyltransferase" evidence="2">
    <location>
        <begin position="84"/>
        <end position="226"/>
    </location>
</feature>
<dbReference type="Proteomes" id="UP000243063">
    <property type="component" value="Chromosome I"/>
</dbReference>
<dbReference type="InterPro" id="IPR002123">
    <property type="entry name" value="Plipid/glycerol_acylTrfase"/>
</dbReference>
<gene>
    <name evidence="3" type="ORF">SAMN05216580_1558</name>
</gene>
<dbReference type="NCBIfam" id="NF010621">
    <property type="entry name" value="PRK14014.1"/>
    <property type="match status" value="1"/>
</dbReference>
<dbReference type="GO" id="GO:0016746">
    <property type="term" value="F:acyltransferase activity"/>
    <property type="evidence" value="ECO:0007669"/>
    <property type="project" value="UniProtKB-KW"/>
</dbReference>
<keyword evidence="1" id="KW-1133">Transmembrane helix</keyword>
<name>A0A1H2G2P7_9GAMM</name>
<dbReference type="CDD" id="cd07990">
    <property type="entry name" value="LPLAT_LCLAT1-like"/>
    <property type="match status" value="1"/>
</dbReference>
<evidence type="ECO:0000256" key="1">
    <source>
        <dbReference type="SAM" id="Phobius"/>
    </source>
</evidence>
<feature type="transmembrane region" description="Helical" evidence="1">
    <location>
        <begin position="6"/>
        <end position="30"/>
    </location>
</feature>
<sequence length="295" mass="33744">MLFLRALPAGLLLVLNTLLWCWPLLALALLKPLLRTAPLQRRLRRAMGGIAAAWIAGNGLWMRHLGRCRVRVEGPLASGPDDSCLVISNHQSWVDILVLQGVFNRRLPMLRFFLKRELIWLPVIGLCCWALDFPFMQRHSRAYLERHPEKRGEDLATTRRACARLRGVPVAIFNFVEGTRFSAAKQRDQQSPYRHLLRPRAGGLAFALDAMGEQLRGLVDVTLHYPDGRPRFVDLLAGRVRRVEVRIEARTIPEEFLGRDYAGDEAYRLQFQQWLNQLWAAKDARLQALQQAAEA</sequence>
<keyword evidence="3" id="KW-0808">Transferase</keyword>
<keyword evidence="1" id="KW-0812">Transmembrane</keyword>
<reference evidence="4" key="1">
    <citation type="submission" date="2016-10" db="EMBL/GenBank/DDBJ databases">
        <authorList>
            <person name="Varghese N."/>
            <person name="Submissions S."/>
        </authorList>
    </citation>
    <scope>NUCLEOTIDE SEQUENCE [LARGE SCALE GENOMIC DNA]</scope>
    <source>
        <strain evidence="4">CCTCC 2012022</strain>
    </source>
</reference>